<feature type="transmembrane region" description="Helical" evidence="1">
    <location>
        <begin position="7"/>
        <end position="28"/>
    </location>
</feature>
<organism evidence="2 3">
    <name type="scientific">Hyphomonas hirschiana VP5</name>
    <dbReference type="NCBI Taxonomy" id="1280951"/>
    <lineage>
        <taxon>Bacteria</taxon>
        <taxon>Pseudomonadati</taxon>
        <taxon>Pseudomonadota</taxon>
        <taxon>Alphaproteobacteria</taxon>
        <taxon>Hyphomonadales</taxon>
        <taxon>Hyphomonadaceae</taxon>
        <taxon>Hyphomonas</taxon>
    </lineage>
</organism>
<dbReference type="AlphaFoldDB" id="A0A059FXV3"/>
<keyword evidence="1" id="KW-1133">Transmembrane helix</keyword>
<dbReference type="EMBL" id="ARYI01000004">
    <property type="protein sequence ID" value="KCZ95298.1"/>
    <property type="molecule type" value="Genomic_DNA"/>
</dbReference>
<evidence type="ECO:0008006" key="4">
    <source>
        <dbReference type="Google" id="ProtNLM"/>
    </source>
</evidence>
<evidence type="ECO:0000313" key="2">
    <source>
        <dbReference type="EMBL" id="KCZ95298.1"/>
    </source>
</evidence>
<name>A0A059FXV3_9PROT</name>
<protein>
    <recommendedName>
        <fullName evidence="4">General secretion pathway protein K</fullName>
    </recommendedName>
</protein>
<evidence type="ECO:0000313" key="3">
    <source>
        <dbReference type="Proteomes" id="UP000025061"/>
    </source>
</evidence>
<keyword evidence="1" id="KW-0472">Membrane</keyword>
<accession>A0A059FXV3</accession>
<dbReference type="PATRIC" id="fig|1280951.3.peg.1315"/>
<keyword evidence="3" id="KW-1185">Reference proteome</keyword>
<reference evidence="2 3" key="1">
    <citation type="submission" date="2013-04" db="EMBL/GenBank/DDBJ databases">
        <title>Hyphomonas hirschiana VP5 Genome Sequencing.</title>
        <authorList>
            <person name="Lai Q."/>
            <person name="Shao Z."/>
        </authorList>
    </citation>
    <scope>NUCLEOTIDE SEQUENCE [LARGE SCALE GENOMIC DNA]</scope>
    <source>
        <strain evidence="2 3">VP5</strain>
    </source>
</reference>
<comment type="caution">
    <text evidence="2">The sequence shown here is derived from an EMBL/GenBank/DDBJ whole genome shotgun (WGS) entry which is preliminary data.</text>
</comment>
<gene>
    <name evidence="2" type="ORF">HHI_06494</name>
</gene>
<sequence length="234" mass="25517">MTRSDEGYATILVMGLMGSLSIIAMAWLNLASAEGRKALALSEQIATDYAIEGAFHTALADVINHRAGVGERRAAFRSDGKDGYVSISVAPLTDHIDINRTPLEDIKTRISEVVSQKDLAAEITQYIQHHKDTSEVPIGRIDDLGSGVTFEKALPCLREALTVFHNAAPPSRLNNDNDLRDGTLIRIRVATDGDSSRRGVEGTVLLTGNRSEPAWIMDWRRISDSEAEECPSDS</sequence>
<keyword evidence="1" id="KW-0812">Transmembrane</keyword>
<proteinExistence type="predicted"/>
<dbReference type="Proteomes" id="UP000025061">
    <property type="component" value="Unassembled WGS sequence"/>
</dbReference>
<evidence type="ECO:0000256" key="1">
    <source>
        <dbReference type="SAM" id="Phobius"/>
    </source>
</evidence>